<reference evidence="2" key="1">
    <citation type="submission" date="2016-10" db="EMBL/GenBank/DDBJ databases">
        <authorList>
            <person name="Benchimol M."/>
            <person name="Almeida L.G."/>
            <person name="Vasconcelos A.T."/>
            <person name="Perreira-Neves A."/>
            <person name="Rosa I.A."/>
            <person name="Tasca T."/>
            <person name="Bogo M.R."/>
            <person name="de Souza W."/>
        </authorList>
    </citation>
    <scope>NUCLEOTIDE SEQUENCE [LARGE SCALE GENOMIC DNA]</scope>
    <source>
        <strain evidence="2">K</strain>
    </source>
</reference>
<dbReference type="GO" id="GO:0006355">
    <property type="term" value="P:regulation of DNA-templated transcription"/>
    <property type="evidence" value="ECO:0007669"/>
    <property type="project" value="InterPro"/>
</dbReference>
<dbReference type="InterPro" id="IPR036388">
    <property type="entry name" value="WH-like_DNA-bd_sf"/>
</dbReference>
<dbReference type="VEuPathDB" id="TrichDB:TRFO_12292"/>
<dbReference type="EMBL" id="MLAK01001470">
    <property type="protein sequence ID" value="OHS92747.1"/>
    <property type="molecule type" value="Genomic_DNA"/>
</dbReference>
<feature type="domain" description="E2F/DP family winged-helix DNA-binding" evidence="1">
    <location>
        <begin position="5"/>
        <end position="70"/>
    </location>
</feature>
<evidence type="ECO:0000259" key="1">
    <source>
        <dbReference type="SMART" id="SM01372"/>
    </source>
</evidence>
<dbReference type="RefSeq" id="XP_068345884.1">
    <property type="nucleotide sequence ID" value="XM_068496545.1"/>
</dbReference>
<protein>
    <recommendedName>
        <fullName evidence="1">E2F/DP family winged-helix DNA-binding domain-containing protein</fullName>
    </recommendedName>
</protein>
<dbReference type="Gene3D" id="1.10.10.10">
    <property type="entry name" value="Winged helix-like DNA-binding domain superfamily/Winged helix DNA-binding domain"/>
    <property type="match status" value="1"/>
</dbReference>
<accession>A0A1J4J521</accession>
<organism evidence="2 3">
    <name type="scientific">Tritrichomonas foetus</name>
    <dbReference type="NCBI Taxonomy" id="1144522"/>
    <lineage>
        <taxon>Eukaryota</taxon>
        <taxon>Metamonada</taxon>
        <taxon>Parabasalia</taxon>
        <taxon>Tritrichomonadida</taxon>
        <taxon>Tritrichomonadidae</taxon>
        <taxon>Tritrichomonas</taxon>
    </lineage>
</organism>
<dbReference type="InterPro" id="IPR036390">
    <property type="entry name" value="WH_DNA-bd_sf"/>
</dbReference>
<dbReference type="InterPro" id="IPR003316">
    <property type="entry name" value="E2F_WHTH_DNA-bd_dom"/>
</dbReference>
<dbReference type="Proteomes" id="UP000179807">
    <property type="component" value="Unassembled WGS sequence"/>
</dbReference>
<keyword evidence="3" id="KW-1185">Reference proteome</keyword>
<gene>
    <name evidence="2" type="ORF">TRFO_12292</name>
</gene>
<dbReference type="SUPFAM" id="SSF46785">
    <property type="entry name" value="Winged helix' DNA-binding domain"/>
    <property type="match status" value="1"/>
</dbReference>
<name>A0A1J4J521_9EUKA</name>
<comment type="caution">
    <text evidence="2">The sequence shown here is derived from an EMBL/GenBank/DDBJ whole genome shotgun (WGS) entry which is preliminary data.</text>
</comment>
<dbReference type="GeneID" id="94831249"/>
<evidence type="ECO:0000313" key="3">
    <source>
        <dbReference type="Proteomes" id="UP000179807"/>
    </source>
</evidence>
<evidence type="ECO:0000313" key="2">
    <source>
        <dbReference type="EMBL" id="OHS92747.1"/>
    </source>
</evidence>
<sequence>MMDNDAKSTFSHFIQDLIFKHENGKGRTIHLEKLCKVSSIEKRRLSDLFSVLCSLNVCTKICNQCFRWNSMGNVRSTLYNTAVQLEERSRIQTITDLFDANGSPPIGELSIKLIEVFLFFGESEMSLPIIARLLSPKPEKTKQVLRRVYLAAYFLEQFNILSHGSERGVYIFVHDTGDIMLHALNIISQNNDPSTSLLPLLSRIDRQYLYSVKVVRKKIMDEYLHRPSAINEPYNFKMRKYGYIENE</sequence>
<dbReference type="AlphaFoldDB" id="A0A1J4J521"/>
<dbReference type="GO" id="GO:0005667">
    <property type="term" value="C:transcription regulator complex"/>
    <property type="evidence" value="ECO:0007669"/>
    <property type="project" value="InterPro"/>
</dbReference>
<proteinExistence type="predicted"/>
<dbReference type="SMART" id="SM01372">
    <property type="entry name" value="E2F_TDP"/>
    <property type="match status" value="1"/>
</dbReference>